<evidence type="ECO:0000259" key="11">
    <source>
        <dbReference type="PROSITE" id="PS51873"/>
    </source>
</evidence>
<comment type="caution">
    <text evidence="12">The sequence shown here is derived from an EMBL/GenBank/DDBJ whole genome shotgun (WGS) entry which is preliminary data.</text>
</comment>
<dbReference type="FunFam" id="3.30.40.10:FF:000019">
    <property type="entry name" value="RBR-type E3 ubiquitin transferase"/>
    <property type="match status" value="1"/>
</dbReference>
<dbReference type="GO" id="GO:0016567">
    <property type="term" value="P:protein ubiquitination"/>
    <property type="evidence" value="ECO:0007669"/>
    <property type="project" value="InterPro"/>
</dbReference>
<name>A0A0E9NER3_SAICN</name>
<reference evidence="12 13" key="2">
    <citation type="journal article" date="2014" name="J. Gen. Appl. Microbiol.">
        <title>The early diverging ascomycetous budding yeast Saitoella complicata has three histone deacetylases belonging to the Clr6, Hos2, and Rpd3 lineages.</title>
        <authorList>
            <person name="Nishida H."/>
            <person name="Matsumoto T."/>
            <person name="Kondo S."/>
            <person name="Hamamoto M."/>
            <person name="Yoshikawa H."/>
        </authorList>
    </citation>
    <scope>NUCLEOTIDE SEQUENCE [LARGE SCALE GENOMIC DNA]</scope>
    <source>
        <strain evidence="12 13">NRRL Y-17804</strain>
    </source>
</reference>
<keyword evidence="4" id="KW-0479">Metal-binding</keyword>
<evidence type="ECO:0000313" key="12">
    <source>
        <dbReference type="EMBL" id="GAO48196.1"/>
    </source>
</evidence>
<dbReference type="Pfam" id="PF19422">
    <property type="entry name" value="Ariadne"/>
    <property type="match status" value="1"/>
</dbReference>
<reference evidence="12 13" key="3">
    <citation type="journal article" date="2015" name="Genome Announc.">
        <title>Draft Genome Sequence of the Archiascomycetous Yeast Saitoella complicata.</title>
        <authorList>
            <person name="Yamauchi K."/>
            <person name="Kondo S."/>
            <person name="Hamamoto M."/>
            <person name="Takahashi Y."/>
            <person name="Ogura Y."/>
            <person name="Hayashi T."/>
            <person name="Nishida H."/>
        </authorList>
    </citation>
    <scope>NUCLEOTIDE SEQUENCE [LARGE SCALE GENOMIC DNA]</scope>
    <source>
        <strain evidence="12 13">NRRL Y-17804</strain>
    </source>
</reference>
<dbReference type="STRING" id="698492.A0A0E9NER3"/>
<evidence type="ECO:0000256" key="9">
    <source>
        <dbReference type="PROSITE-ProRule" id="PRU00175"/>
    </source>
</evidence>
<dbReference type="Pfam" id="PF01485">
    <property type="entry name" value="IBR"/>
    <property type="match status" value="1"/>
</dbReference>
<keyword evidence="3" id="KW-0808">Transferase</keyword>
<protein>
    <recommendedName>
        <fullName evidence="2">RBR-type E3 ubiquitin transferase</fullName>
        <ecNumber evidence="2">2.3.2.31</ecNumber>
    </recommendedName>
</protein>
<dbReference type="EMBL" id="BACD03000013">
    <property type="protein sequence ID" value="GAO48196.1"/>
    <property type="molecule type" value="Genomic_DNA"/>
</dbReference>
<dbReference type="SMART" id="SM00647">
    <property type="entry name" value="IBR"/>
    <property type="match status" value="2"/>
</dbReference>
<dbReference type="InterPro" id="IPR031127">
    <property type="entry name" value="E3_UB_ligase_RBR"/>
</dbReference>
<dbReference type="CDD" id="cd20346">
    <property type="entry name" value="BRcat_RBR_ANKIB1"/>
    <property type="match status" value="1"/>
</dbReference>
<feature type="domain" description="RING-type" evidence="10">
    <location>
        <begin position="128"/>
        <end position="177"/>
    </location>
</feature>
<dbReference type="RefSeq" id="XP_019022556.1">
    <property type="nucleotide sequence ID" value="XM_019171989.1"/>
</dbReference>
<dbReference type="Gene3D" id="1.20.120.1750">
    <property type="match status" value="1"/>
</dbReference>
<dbReference type="Gene3D" id="3.30.40.10">
    <property type="entry name" value="Zinc/RING finger domain, C3HC4 (zinc finger)"/>
    <property type="match status" value="1"/>
</dbReference>
<evidence type="ECO:0000313" key="13">
    <source>
        <dbReference type="Proteomes" id="UP000033140"/>
    </source>
</evidence>
<dbReference type="Pfam" id="PF21235">
    <property type="entry name" value="UBA_ARI1"/>
    <property type="match status" value="1"/>
</dbReference>
<comment type="catalytic activity">
    <reaction evidence="1">
        <text>[E2 ubiquitin-conjugating enzyme]-S-ubiquitinyl-L-cysteine + [acceptor protein]-L-lysine = [E2 ubiquitin-conjugating enzyme]-L-cysteine + [acceptor protein]-N(6)-ubiquitinyl-L-lysine.</text>
        <dbReference type="EC" id="2.3.2.31"/>
    </reaction>
</comment>
<dbReference type="InterPro" id="IPR001841">
    <property type="entry name" value="Znf_RING"/>
</dbReference>
<evidence type="ECO:0000256" key="3">
    <source>
        <dbReference type="ARBA" id="ARBA00022679"/>
    </source>
</evidence>
<dbReference type="Proteomes" id="UP000033140">
    <property type="component" value="Unassembled WGS sequence"/>
</dbReference>
<dbReference type="InterPro" id="IPR045840">
    <property type="entry name" value="Ariadne"/>
</dbReference>
<keyword evidence="6 9" id="KW-0863">Zinc-finger</keyword>
<dbReference type="Pfam" id="PF00097">
    <property type="entry name" value="zf-C3HC4"/>
    <property type="match status" value="1"/>
</dbReference>
<dbReference type="OMA" id="HRFCMIC"/>
<keyword evidence="8" id="KW-0862">Zinc</keyword>
<dbReference type="PROSITE" id="PS00518">
    <property type="entry name" value="ZF_RING_1"/>
    <property type="match status" value="1"/>
</dbReference>
<proteinExistence type="predicted"/>
<evidence type="ECO:0000256" key="6">
    <source>
        <dbReference type="ARBA" id="ARBA00022771"/>
    </source>
</evidence>
<dbReference type="AlphaFoldDB" id="A0A0E9NER3"/>
<accession>A0A0E9NER3</accession>
<dbReference type="Pfam" id="PF22191">
    <property type="entry name" value="IBR_1"/>
    <property type="match status" value="1"/>
</dbReference>
<keyword evidence="13" id="KW-1185">Reference proteome</keyword>
<dbReference type="PROSITE" id="PS50089">
    <property type="entry name" value="ZF_RING_2"/>
    <property type="match status" value="1"/>
</dbReference>
<dbReference type="CDD" id="cd20356">
    <property type="entry name" value="Rcat_RBR_HHARI-like"/>
    <property type="match status" value="1"/>
</dbReference>
<dbReference type="PROSITE" id="PS51873">
    <property type="entry name" value="TRIAD"/>
    <property type="match status" value="1"/>
</dbReference>
<evidence type="ECO:0000256" key="4">
    <source>
        <dbReference type="ARBA" id="ARBA00022723"/>
    </source>
</evidence>
<evidence type="ECO:0000256" key="2">
    <source>
        <dbReference type="ARBA" id="ARBA00012251"/>
    </source>
</evidence>
<feature type="domain" description="RING-type" evidence="11">
    <location>
        <begin position="124"/>
        <end position="338"/>
    </location>
</feature>
<evidence type="ECO:0000256" key="8">
    <source>
        <dbReference type="ARBA" id="ARBA00022833"/>
    </source>
</evidence>
<sequence>MSSEDDFMLEDDMSDIEFDDSMDEVFSDVDDFGAVIAEKDKLKPYEVEHKSLSVDDIRRVQTVRVQQVSAVLGLPDEQVATLLRHFKWNREKLLERYMDDPDSAVKAAGITTEDSAPPKLEVVPGFMCDICCNDDEGMDTYALPCQHRFCKDCYEYYLTQKIKDEGESRKIQCPGEKCNVVMDEKTVKLIVRDDVYQRYVTLLDRTYVDDNEHIKWCPAPNCENAVECAASLKQLQTVVPTVTCAAGHEFCFGCSLADHQPCMCALVKRWLKKCEDDSETANWLSANTKECLKCQSTIEKNGGCNHMTCRKCKYEFCWVCMGPWAEHGTSWYNCNRYEEKNSINARDAQAKSRASLERYLHYYNRFANHEQSAKLDRELYNRTEKKMAQLQANSELSWIEVQFLKAAVDVLVQARQTLKWTYAFAFYLQRNNVTEIFEDNQRDLEMAVENLSHLCEQPIDPKELSTLKQNILDKTVYVNTRKEVLLSDTAKGLKEERWTYNVEV</sequence>
<dbReference type="FunFam" id="1.20.120.1750:FF:000007">
    <property type="entry name" value="RBR-type E3 ubiquitin transferase"/>
    <property type="match status" value="1"/>
</dbReference>
<dbReference type="PANTHER" id="PTHR11685">
    <property type="entry name" value="RBR FAMILY RING FINGER AND IBR DOMAIN-CONTAINING"/>
    <property type="match status" value="1"/>
</dbReference>
<dbReference type="SUPFAM" id="SSF57850">
    <property type="entry name" value="RING/U-box"/>
    <property type="match status" value="3"/>
</dbReference>
<dbReference type="CDD" id="cd16625">
    <property type="entry name" value="RING-HC_RBR_HEL2-like"/>
    <property type="match status" value="1"/>
</dbReference>
<dbReference type="InterPro" id="IPR013083">
    <property type="entry name" value="Znf_RING/FYVE/PHD"/>
</dbReference>
<dbReference type="OrthoDB" id="10009520at2759"/>
<dbReference type="InterPro" id="IPR018957">
    <property type="entry name" value="Znf_C3HC4_RING-type"/>
</dbReference>
<evidence type="ECO:0000256" key="1">
    <source>
        <dbReference type="ARBA" id="ARBA00001798"/>
    </source>
</evidence>
<dbReference type="InterPro" id="IPR002867">
    <property type="entry name" value="IBR_dom"/>
</dbReference>
<reference evidence="12 13" key="1">
    <citation type="journal article" date="2011" name="J. Gen. Appl. Microbiol.">
        <title>Draft genome sequencing of the enigmatic yeast Saitoella complicata.</title>
        <authorList>
            <person name="Nishida H."/>
            <person name="Hamamoto M."/>
            <person name="Sugiyama J."/>
        </authorList>
    </citation>
    <scope>NUCLEOTIDE SEQUENCE [LARGE SCALE GENOMIC DNA]</scope>
    <source>
        <strain evidence="12 13">NRRL Y-17804</strain>
    </source>
</reference>
<organism evidence="12 13">
    <name type="scientific">Saitoella complicata (strain BCRC 22490 / CBS 7301 / JCM 7358 / NBRC 10748 / NRRL Y-17804)</name>
    <dbReference type="NCBI Taxonomy" id="698492"/>
    <lineage>
        <taxon>Eukaryota</taxon>
        <taxon>Fungi</taxon>
        <taxon>Dikarya</taxon>
        <taxon>Ascomycota</taxon>
        <taxon>Taphrinomycotina</taxon>
        <taxon>Taphrinomycotina incertae sedis</taxon>
        <taxon>Saitoella</taxon>
    </lineage>
</organism>
<evidence type="ECO:0000256" key="7">
    <source>
        <dbReference type="ARBA" id="ARBA00022786"/>
    </source>
</evidence>
<dbReference type="GO" id="GO:0061630">
    <property type="term" value="F:ubiquitin protein ligase activity"/>
    <property type="evidence" value="ECO:0007669"/>
    <property type="project" value="UniProtKB-EC"/>
</dbReference>
<dbReference type="InterPro" id="IPR048962">
    <property type="entry name" value="ARIH1-like_UBL"/>
</dbReference>
<evidence type="ECO:0000259" key="10">
    <source>
        <dbReference type="PROSITE" id="PS50089"/>
    </source>
</evidence>
<keyword evidence="7" id="KW-0833">Ubl conjugation pathway</keyword>
<evidence type="ECO:0000256" key="5">
    <source>
        <dbReference type="ARBA" id="ARBA00022737"/>
    </source>
</evidence>
<dbReference type="EC" id="2.3.2.31" evidence="2"/>
<dbReference type="InterPro" id="IPR044066">
    <property type="entry name" value="TRIAD_supradom"/>
</dbReference>
<dbReference type="GO" id="GO:0008270">
    <property type="term" value="F:zinc ion binding"/>
    <property type="evidence" value="ECO:0007669"/>
    <property type="project" value="UniProtKB-KW"/>
</dbReference>
<gene>
    <name evidence="12" type="ORF">G7K_2376-t1</name>
</gene>
<dbReference type="InterPro" id="IPR017907">
    <property type="entry name" value="Znf_RING_CS"/>
</dbReference>
<keyword evidence="5" id="KW-0677">Repeat</keyword>